<evidence type="ECO:0000313" key="2">
    <source>
        <dbReference type="Proteomes" id="UP001177670"/>
    </source>
</evidence>
<keyword evidence="2" id="KW-1185">Reference proteome</keyword>
<proteinExistence type="predicted"/>
<dbReference type="Proteomes" id="UP001177670">
    <property type="component" value="Unassembled WGS sequence"/>
</dbReference>
<reference evidence="1" key="1">
    <citation type="submission" date="2021-10" db="EMBL/GenBank/DDBJ databases">
        <title>Melipona bicolor Genome sequencing and assembly.</title>
        <authorList>
            <person name="Araujo N.S."/>
            <person name="Arias M.C."/>
        </authorList>
    </citation>
    <scope>NUCLEOTIDE SEQUENCE</scope>
    <source>
        <strain evidence="1">USP_2M_L1-L4_2017</strain>
        <tissue evidence="1">Whole body</tissue>
    </source>
</reference>
<organism evidence="1 2">
    <name type="scientific">Melipona bicolor</name>
    <dbReference type="NCBI Taxonomy" id="60889"/>
    <lineage>
        <taxon>Eukaryota</taxon>
        <taxon>Metazoa</taxon>
        <taxon>Ecdysozoa</taxon>
        <taxon>Arthropoda</taxon>
        <taxon>Hexapoda</taxon>
        <taxon>Insecta</taxon>
        <taxon>Pterygota</taxon>
        <taxon>Neoptera</taxon>
        <taxon>Endopterygota</taxon>
        <taxon>Hymenoptera</taxon>
        <taxon>Apocrita</taxon>
        <taxon>Aculeata</taxon>
        <taxon>Apoidea</taxon>
        <taxon>Anthophila</taxon>
        <taxon>Apidae</taxon>
        <taxon>Melipona</taxon>
    </lineage>
</organism>
<dbReference type="EMBL" id="JAHYIQ010000007">
    <property type="protein sequence ID" value="KAK1130366.1"/>
    <property type="molecule type" value="Genomic_DNA"/>
</dbReference>
<comment type="caution">
    <text evidence="1">The sequence shown here is derived from an EMBL/GenBank/DDBJ whole genome shotgun (WGS) entry which is preliminary data.</text>
</comment>
<dbReference type="AlphaFoldDB" id="A0AA40G3G7"/>
<name>A0AA40G3G7_9HYME</name>
<gene>
    <name evidence="1" type="ORF">K0M31_018498</name>
</gene>
<protein>
    <submittedName>
        <fullName evidence="1">Uncharacterized protein</fullName>
    </submittedName>
</protein>
<sequence length="95" mass="10136">MPAAARDVGAQIFTGAGFFAGGKRTRGDDGESTLAAVPGHEVETRKNAGIQAGAAVLTLSGVDWRFHELELEFEIKDEKPPTLATSERVKRQRAA</sequence>
<accession>A0AA40G3G7</accession>
<evidence type="ECO:0000313" key="1">
    <source>
        <dbReference type="EMBL" id="KAK1130366.1"/>
    </source>
</evidence>